<organism evidence="1 2">
    <name type="scientific">Hymenobacter qilianensis</name>
    <dbReference type="NCBI Taxonomy" id="1385715"/>
    <lineage>
        <taxon>Bacteria</taxon>
        <taxon>Pseudomonadati</taxon>
        <taxon>Bacteroidota</taxon>
        <taxon>Cytophagia</taxon>
        <taxon>Cytophagales</taxon>
        <taxon>Hymenobacteraceae</taxon>
        <taxon>Hymenobacter</taxon>
    </lineage>
</organism>
<evidence type="ECO:0000313" key="2">
    <source>
        <dbReference type="Proteomes" id="UP000516093"/>
    </source>
</evidence>
<reference evidence="1 2" key="1">
    <citation type="submission" date="2020-08" db="EMBL/GenBank/DDBJ databases">
        <title>Genome sequence of Hymenobacter qilianensis JCM 19763T.</title>
        <authorList>
            <person name="Hyun D.-W."/>
            <person name="Bae J.-W."/>
        </authorList>
    </citation>
    <scope>NUCLEOTIDE SEQUENCE [LARGE SCALE GENOMIC DNA]</scope>
    <source>
        <strain evidence="1 2">JCM 19763</strain>
    </source>
</reference>
<dbReference type="InterPro" id="IPR046674">
    <property type="entry name" value="DUF6544"/>
</dbReference>
<keyword evidence="2" id="KW-1185">Reference proteome</keyword>
<dbReference type="KEGG" id="hqi:H9L05_16750"/>
<sequence>MAINENKPWLLVSGVLAAAAAGFGVGRALVGRQLRQDARRLLRNSTDVTTSIYHETQLADLPAPVQRYFRHVLPNGQPYLRSVRLRHTGQFKTSLDGDWGAISGQEYLTADPPGFIWQGTTTLFAARDEYVAGRGQLLVRLFGLAPVMCGRGPRYDRAELMRWLGELAWLPTALLPSERVSWMAQDEHSATLTFTYQGQAISYLVRFNERNELVQCEAERYQSDTAALPWVGRFAEYQTIRGVRVPTQAEASWIVDGQPRPYARFQLLELEYNQTDAY</sequence>
<proteinExistence type="predicted"/>
<dbReference type="AlphaFoldDB" id="A0A7H0GTK0"/>
<name>A0A7H0GTK0_9BACT</name>
<gene>
    <name evidence="1" type="ORF">H9L05_16750</name>
</gene>
<dbReference type="Proteomes" id="UP000516093">
    <property type="component" value="Chromosome"/>
</dbReference>
<dbReference type="RefSeq" id="WP_187731894.1">
    <property type="nucleotide sequence ID" value="NZ_BMFN01000003.1"/>
</dbReference>
<evidence type="ECO:0008006" key="3">
    <source>
        <dbReference type="Google" id="ProtNLM"/>
    </source>
</evidence>
<protein>
    <recommendedName>
        <fullName evidence="3">DUF4292 domain-containing protein</fullName>
    </recommendedName>
</protein>
<evidence type="ECO:0000313" key="1">
    <source>
        <dbReference type="EMBL" id="QNP51616.1"/>
    </source>
</evidence>
<accession>A0A7H0GTK0</accession>
<dbReference type="EMBL" id="CP060784">
    <property type="protein sequence ID" value="QNP51616.1"/>
    <property type="molecule type" value="Genomic_DNA"/>
</dbReference>
<dbReference type="Pfam" id="PF20181">
    <property type="entry name" value="DUF6544"/>
    <property type="match status" value="1"/>
</dbReference>